<evidence type="ECO:0000256" key="1">
    <source>
        <dbReference type="ARBA" id="ARBA00004236"/>
    </source>
</evidence>
<evidence type="ECO:0000313" key="15">
    <source>
        <dbReference type="Proteomes" id="UP000178606"/>
    </source>
</evidence>
<keyword evidence="3" id="KW-0813">Transport</keyword>
<keyword evidence="11 12" id="KW-0472">Membrane</keyword>
<dbReference type="PANTHER" id="PTHR30333:SF1">
    <property type="entry name" value="CYTOCHROME C-TYPE PROTEIN NAPC"/>
    <property type="match status" value="1"/>
</dbReference>
<evidence type="ECO:0000256" key="12">
    <source>
        <dbReference type="SAM" id="Phobius"/>
    </source>
</evidence>
<keyword evidence="4" id="KW-1003">Cell membrane</keyword>
<keyword evidence="7" id="KW-0479">Metal-binding</keyword>
<feature type="transmembrane region" description="Helical" evidence="12">
    <location>
        <begin position="47"/>
        <end position="71"/>
    </location>
</feature>
<dbReference type="Gene3D" id="1.10.3820.10">
    <property type="entry name" value="Di-heme elbow motif domain"/>
    <property type="match status" value="1"/>
</dbReference>
<dbReference type="PANTHER" id="PTHR30333">
    <property type="entry name" value="CYTOCHROME C-TYPE PROTEIN"/>
    <property type="match status" value="1"/>
</dbReference>
<comment type="similarity">
    <text evidence="2">Belongs to the NapC/NirT/NrfH family.</text>
</comment>
<evidence type="ECO:0000256" key="2">
    <source>
        <dbReference type="ARBA" id="ARBA00007395"/>
    </source>
</evidence>
<dbReference type="SUPFAM" id="SSF48695">
    <property type="entry name" value="Multiheme cytochromes"/>
    <property type="match status" value="1"/>
</dbReference>
<evidence type="ECO:0000313" key="14">
    <source>
        <dbReference type="EMBL" id="OGG45191.1"/>
    </source>
</evidence>
<dbReference type="InterPro" id="IPR051174">
    <property type="entry name" value="Cytochrome_c-type_ET"/>
</dbReference>
<reference evidence="14 15" key="1">
    <citation type="journal article" date="2016" name="Nat. Commun.">
        <title>Thousands of microbial genomes shed light on interconnected biogeochemical processes in an aquifer system.</title>
        <authorList>
            <person name="Anantharaman K."/>
            <person name="Brown C.T."/>
            <person name="Hug L.A."/>
            <person name="Sharon I."/>
            <person name="Castelle C.J."/>
            <person name="Probst A.J."/>
            <person name="Thomas B.C."/>
            <person name="Singh A."/>
            <person name="Wilkins M.J."/>
            <person name="Karaoz U."/>
            <person name="Brodie E.L."/>
            <person name="Williams K.H."/>
            <person name="Hubbard S.S."/>
            <person name="Banfield J.F."/>
        </authorList>
    </citation>
    <scope>NUCLEOTIDE SEQUENCE [LARGE SCALE GENOMIC DNA]</scope>
    <source>
        <strain evidence="15">RIFCSPLOWO2_12_FULL_64_10</strain>
    </source>
</reference>
<sequence>MATRRLPSILYNWTTAIGALIASVTFSIIFLLYLIDLVIKKTTIYLGLVTFVILPIVLIFGLALIGVGAFLERRRLARGTPSAFSGLIRIDLQNLTHRNALVLGLTGAGVFLLASAVGTYKAYQKTESVEFCGQLCHSVMHPEFTAYQTSPHARVACVQCHIGPGADWFVKAKLSGAYQVYAVTANVYPRPIPTPVRNLRPARETCEQCHWPEQFFGARKDVNHHFLADEANTPWPIAMLINVGGGSEATGKVEGIHWHMAIANKVQYIARDSSRQEIAWVRVEDRTGKVAEYNDAERPLTPEERARAEVRTLDCIDCHNRPSHIYRSPVQAVNEAMAIGRIDRTLPYVKREAVKALDAEYPDTPSALRAIQERLTEFYKENYPGVFASRRAAVDGAVAGVQRVYQQNFFPEMKVSWKRYPDNIGHSQFIGCFRCHGDKLRTAEGKRIARDCAACHSILAQGTDPAAGTYSPKGLTFQHPVDVEGAEKEGNCTECHAGGAELY</sequence>
<keyword evidence="5" id="KW-0349">Heme</keyword>
<evidence type="ECO:0000259" key="13">
    <source>
        <dbReference type="Pfam" id="PF03264"/>
    </source>
</evidence>
<dbReference type="GO" id="GO:0046872">
    <property type="term" value="F:metal ion binding"/>
    <property type="evidence" value="ECO:0007669"/>
    <property type="project" value="UniProtKB-KW"/>
</dbReference>
<comment type="caution">
    <text evidence="14">The sequence shown here is derived from an EMBL/GenBank/DDBJ whole genome shotgun (WGS) entry which is preliminary data.</text>
</comment>
<name>A0A1F6C7Y1_HANXR</name>
<evidence type="ECO:0000256" key="6">
    <source>
        <dbReference type="ARBA" id="ARBA00022692"/>
    </source>
</evidence>
<keyword evidence="8" id="KW-0249">Electron transport</keyword>
<feature type="transmembrane region" description="Helical" evidence="12">
    <location>
        <begin position="100"/>
        <end position="120"/>
    </location>
</feature>
<proteinExistence type="inferred from homology"/>
<dbReference type="AlphaFoldDB" id="A0A1F6C7Y1"/>
<organism evidence="14 15">
    <name type="scientific">Handelsmanbacteria sp. (strain RIFCSPLOWO2_12_FULL_64_10)</name>
    <dbReference type="NCBI Taxonomy" id="1817868"/>
    <lineage>
        <taxon>Bacteria</taxon>
        <taxon>Candidatus Handelsmaniibacteriota</taxon>
    </lineage>
</organism>
<keyword evidence="10" id="KW-0408">Iron</keyword>
<keyword evidence="6 12" id="KW-0812">Transmembrane</keyword>
<evidence type="ECO:0000256" key="5">
    <source>
        <dbReference type="ARBA" id="ARBA00022617"/>
    </source>
</evidence>
<dbReference type="Proteomes" id="UP000178606">
    <property type="component" value="Unassembled WGS sequence"/>
</dbReference>
<dbReference type="GO" id="GO:0009055">
    <property type="term" value="F:electron transfer activity"/>
    <property type="evidence" value="ECO:0007669"/>
    <property type="project" value="TreeGrafter"/>
</dbReference>
<gene>
    <name evidence="14" type="ORF">A3F84_09355</name>
</gene>
<accession>A0A1F6C7Y1</accession>
<evidence type="ECO:0000256" key="8">
    <source>
        <dbReference type="ARBA" id="ARBA00022982"/>
    </source>
</evidence>
<feature type="domain" description="NapC/NirT cytochrome c N-terminal" evidence="13">
    <location>
        <begin position="102"/>
        <end position="185"/>
    </location>
</feature>
<dbReference type="EMBL" id="MFKF01000384">
    <property type="protein sequence ID" value="OGG45191.1"/>
    <property type="molecule type" value="Genomic_DNA"/>
</dbReference>
<dbReference type="Pfam" id="PF03264">
    <property type="entry name" value="Cytochrom_NNT"/>
    <property type="match status" value="1"/>
</dbReference>
<dbReference type="InterPro" id="IPR038266">
    <property type="entry name" value="NapC/NirT_cytc_sf"/>
</dbReference>
<evidence type="ECO:0000256" key="7">
    <source>
        <dbReference type="ARBA" id="ARBA00022723"/>
    </source>
</evidence>
<feature type="transmembrane region" description="Helical" evidence="12">
    <location>
        <begin position="12"/>
        <end position="35"/>
    </location>
</feature>
<protein>
    <recommendedName>
        <fullName evidence="13">NapC/NirT cytochrome c N-terminal domain-containing protein</fullName>
    </recommendedName>
</protein>
<evidence type="ECO:0000256" key="9">
    <source>
        <dbReference type="ARBA" id="ARBA00022989"/>
    </source>
</evidence>
<dbReference type="InterPro" id="IPR005126">
    <property type="entry name" value="NapC/NirT_cyt_c_N"/>
</dbReference>
<keyword evidence="9 12" id="KW-1133">Transmembrane helix</keyword>
<dbReference type="GO" id="GO:0009061">
    <property type="term" value="P:anaerobic respiration"/>
    <property type="evidence" value="ECO:0007669"/>
    <property type="project" value="TreeGrafter"/>
</dbReference>
<evidence type="ECO:0000256" key="3">
    <source>
        <dbReference type="ARBA" id="ARBA00022448"/>
    </source>
</evidence>
<evidence type="ECO:0000256" key="4">
    <source>
        <dbReference type="ARBA" id="ARBA00022475"/>
    </source>
</evidence>
<dbReference type="InterPro" id="IPR036280">
    <property type="entry name" value="Multihaem_cyt_sf"/>
</dbReference>
<evidence type="ECO:0000256" key="10">
    <source>
        <dbReference type="ARBA" id="ARBA00023004"/>
    </source>
</evidence>
<comment type="subcellular location">
    <subcellularLocation>
        <location evidence="1">Cell membrane</location>
    </subcellularLocation>
</comment>
<dbReference type="GO" id="GO:0005886">
    <property type="term" value="C:plasma membrane"/>
    <property type="evidence" value="ECO:0007669"/>
    <property type="project" value="UniProtKB-SubCell"/>
</dbReference>
<evidence type="ECO:0000256" key="11">
    <source>
        <dbReference type="ARBA" id="ARBA00023136"/>
    </source>
</evidence>